<feature type="compositionally biased region" description="Low complexity" evidence="6">
    <location>
        <begin position="674"/>
        <end position="685"/>
    </location>
</feature>
<feature type="zinc finger region" description="C3H1-type" evidence="4">
    <location>
        <begin position="404"/>
        <end position="432"/>
    </location>
</feature>
<keyword evidence="4" id="KW-0862">Zinc</keyword>
<evidence type="ECO:0000313" key="9">
    <source>
        <dbReference type="EMBL" id="KER31042.1"/>
    </source>
</evidence>
<feature type="compositionally biased region" description="Polar residues" evidence="6">
    <location>
        <begin position="287"/>
        <end position="301"/>
    </location>
</feature>
<evidence type="ECO:0000256" key="2">
    <source>
        <dbReference type="ARBA" id="ARBA00043866"/>
    </source>
</evidence>
<dbReference type="SMART" id="SM00360">
    <property type="entry name" value="RRM"/>
    <property type="match status" value="1"/>
</dbReference>
<dbReference type="PROSITE" id="PS50102">
    <property type="entry name" value="RRM"/>
    <property type="match status" value="1"/>
</dbReference>
<feature type="compositionally biased region" description="Polar residues" evidence="6">
    <location>
        <begin position="904"/>
        <end position="913"/>
    </location>
</feature>
<dbReference type="InterPro" id="IPR035979">
    <property type="entry name" value="RBD_domain_sf"/>
</dbReference>
<dbReference type="GO" id="GO:0003723">
    <property type="term" value="F:RNA binding"/>
    <property type="evidence" value="ECO:0007669"/>
    <property type="project" value="UniProtKB-UniRule"/>
</dbReference>
<dbReference type="InterPro" id="IPR045137">
    <property type="entry name" value="RBM26/27"/>
</dbReference>
<dbReference type="PANTHER" id="PTHR14398:SF0">
    <property type="entry name" value="ZINC FINGER PROTEIN SWM"/>
    <property type="match status" value="1"/>
</dbReference>
<evidence type="ECO:0000256" key="3">
    <source>
        <dbReference type="PROSITE-ProRule" id="PRU00176"/>
    </source>
</evidence>
<dbReference type="PANTHER" id="PTHR14398">
    <property type="entry name" value="RNA RECOGNITION RRM/RNP DOMAIN"/>
    <property type="match status" value="1"/>
</dbReference>
<dbReference type="InterPro" id="IPR002483">
    <property type="entry name" value="PWI_dom"/>
</dbReference>
<feature type="compositionally biased region" description="Polar residues" evidence="6">
    <location>
        <begin position="211"/>
        <end position="226"/>
    </location>
</feature>
<feature type="domain" description="RRM" evidence="7">
    <location>
        <begin position="693"/>
        <end position="767"/>
    </location>
</feature>
<proteinExistence type="predicted"/>
<evidence type="ECO:0000259" key="8">
    <source>
        <dbReference type="PROSITE" id="PS50103"/>
    </source>
</evidence>
<feature type="compositionally biased region" description="Basic and acidic residues" evidence="6">
    <location>
        <begin position="361"/>
        <end position="370"/>
    </location>
</feature>
<evidence type="ECO:0000256" key="1">
    <source>
        <dbReference type="ARBA" id="ARBA00022884"/>
    </source>
</evidence>
<dbReference type="RefSeq" id="XP_009165169.1">
    <property type="nucleotide sequence ID" value="XM_009166905.1"/>
</dbReference>
<keyword evidence="10" id="KW-1185">Reference proteome</keyword>
<feature type="region of interest" description="Disordered" evidence="6">
    <location>
        <begin position="660"/>
        <end position="688"/>
    </location>
</feature>
<dbReference type="GO" id="GO:0005634">
    <property type="term" value="C:nucleus"/>
    <property type="evidence" value="ECO:0007669"/>
    <property type="project" value="TreeGrafter"/>
</dbReference>
<feature type="coiled-coil region" evidence="5">
    <location>
        <begin position="1141"/>
        <end position="1185"/>
    </location>
</feature>
<organism evidence="9 10">
    <name type="scientific">Opisthorchis viverrini</name>
    <name type="common">Southeast Asian liver fluke</name>
    <dbReference type="NCBI Taxonomy" id="6198"/>
    <lineage>
        <taxon>Eukaryota</taxon>
        <taxon>Metazoa</taxon>
        <taxon>Spiralia</taxon>
        <taxon>Lophotrochozoa</taxon>
        <taxon>Platyhelminthes</taxon>
        <taxon>Trematoda</taxon>
        <taxon>Digenea</taxon>
        <taxon>Opisthorchiida</taxon>
        <taxon>Opisthorchiata</taxon>
        <taxon>Opisthorchiidae</taxon>
        <taxon>Opisthorchis</taxon>
    </lineage>
</organism>
<name>A0A074ZYH3_OPIVI</name>
<dbReference type="EMBL" id="KL596651">
    <property type="protein sequence ID" value="KER31042.1"/>
    <property type="molecule type" value="Genomic_DNA"/>
</dbReference>
<dbReference type="GeneID" id="20316795"/>
<feature type="region of interest" description="Disordered" evidence="6">
    <location>
        <begin position="937"/>
        <end position="959"/>
    </location>
</feature>
<reference evidence="9 10" key="1">
    <citation type="submission" date="2013-11" db="EMBL/GenBank/DDBJ databases">
        <title>Opisthorchis viverrini - life in the bile duct.</title>
        <authorList>
            <person name="Young N.D."/>
            <person name="Nagarajan N."/>
            <person name="Lin S.J."/>
            <person name="Korhonen P.K."/>
            <person name="Jex A.R."/>
            <person name="Hall R.S."/>
            <person name="Safavi-Hemami H."/>
            <person name="Kaewkong W."/>
            <person name="Bertrand D."/>
            <person name="Gao S."/>
            <person name="Seet Q."/>
            <person name="Wongkham S."/>
            <person name="Teh B.T."/>
            <person name="Wongkham C."/>
            <person name="Intapan P.M."/>
            <person name="Maleewong W."/>
            <person name="Yang X."/>
            <person name="Hu M."/>
            <person name="Wang Z."/>
            <person name="Hofmann A."/>
            <person name="Sternberg P.W."/>
            <person name="Tan P."/>
            <person name="Wang J."/>
            <person name="Gasser R.B."/>
        </authorList>
    </citation>
    <scope>NUCLEOTIDE SEQUENCE [LARGE SCALE GENOMIC DNA]</scope>
</reference>
<dbReference type="Pfam" id="PF01480">
    <property type="entry name" value="PWI"/>
    <property type="match status" value="1"/>
</dbReference>
<feature type="compositionally biased region" description="Basic and acidic residues" evidence="6">
    <location>
        <begin position="229"/>
        <end position="240"/>
    </location>
</feature>
<feature type="region of interest" description="Disordered" evidence="6">
    <location>
        <begin position="1295"/>
        <end position="1319"/>
    </location>
</feature>
<feature type="compositionally biased region" description="Basic and acidic residues" evidence="6">
    <location>
        <begin position="306"/>
        <end position="338"/>
    </location>
</feature>
<protein>
    <recommendedName>
        <fullName evidence="11">C3H1-type domain-containing protein</fullName>
    </recommendedName>
</protein>
<evidence type="ECO:0000256" key="5">
    <source>
        <dbReference type="SAM" id="Coils"/>
    </source>
</evidence>
<sequence length="1319" mass="145912">MIRRTFSRFTRIDFQILYGAYVAPLPEYANQVAYSGCTKDVTLIERIQRAATRLVAGLTSVDYETRLAMLDLFPLEYPRLRGDLLLTYPLFEQSLANRSMSLFILNWGKLFELTNSASLLSAGRVSTMHIDHKPLESWLHGKLKPLCVADPIPLSQYVIALIKKDKPEKELKEICIDQLEVFLQENTSSFVSDLFAALKSRSYVASEAAVTSANVQSSNDSSTATKRTPACEHSRPDVSKDKKRHTPGDSVVPGTDSLSSAPKQKRKRSNSNRPKSATSSKSRSHSPQSVSRNTISSTAGHSRTGRKSEDKEGVSDDGRTRPADLDTHFSRRDNDHTGRRGAAFSSSGRGDPSWYRRRSKSRELDARRSRLSRERFRSPYNDRYGGRLRNAQGDRDVVGRGSEFTRRRRCRNFDDRGFCAFGSHCPFDHGPEALVLPSTRAAAAAITQMSTQATYANSNILSLPDSSTSSEQQLPLTEQQVSSHPQVVQLQSVVSAVIPAGGSGLDQSVNAASNFHANERTTVPVYRPTPIKQSTSSTTECIDSADIPINLALMSVPPPTPDGYAWNVAGFDLSAYAQAAPLAECYRNTIGSVAVRPNIISIPLATNAAGSTGSAVTTCHAPPAYEPDKPHISMISNTESSVSPSVEMWTVGREAASRPSVTYTPSPISERLPKPTFSSTPPSSTARDSSFPCVLYITHIPWRLNDEFKLREHFSRFGTLVRVVSRYYSIPDAALVEFSSTDEAERAYRSPEPILSNRFIRLSTMPPNKFGQSRRGRQTPYDLRSKPLMWLVSGSPSRKTAATSAAEFAGSDFHTSLPSHCLAASGPLPSFTWLGEKNPSRKSVDWHTQYVAKPTQPVQCDQFSYRGVFSLFIQIHPSLQTLKERLGQRPIASQDKYGWLRSAIDTSGPTDSAPQKGGRSRWRLERSGNCLLDDMASGEEEVEDQRMAVDDENSDRPGLVDYTVDRSLDGSLKSNVDLSDQHRVDSGKSRYSLSRTNKSEAASYLWERQKALALKQRAELMKQLDKSRETKQTLLEAQRTYILRLRNQLKRVMSKLEGQAELGDVGDATSTSDRRQLLSEAKRIQTDLATALANEKKVLASMSSTKEGDSVDPMYVGSTAISAAALQALPEPVATERRKQIAEVRSTLKLVEEDMAVLKAKGEPVSDQRRRILELKRQLVQLETVRPSDISAASALTDPADGSGSLYSRNQTKLDKRPRTLFVSGLTLDDVEDFQKALSLNYLYTQQVVKHNYSSADQPVLEVTFCTRDFAERAMRQFHQFRGRSVHMSFAPPPVEGNAATTTSESVTSSVVSSTQAEI</sequence>
<dbReference type="CTD" id="20316795"/>
<feature type="region of interest" description="Disordered" evidence="6">
    <location>
        <begin position="902"/>
        <end position="924"/>
    </location>
</feature>
<evidence type="ECO:0008006" key="11">
    <source>
        <dbReference type="Google" id="ProtNLM"/>
    </source>
</evidence>
<dbReference type="KEGG" id="ovi:T265_02607"/>
<dbReference type="Gene3D" id="3.30.70.330">
    <property type="match status" value="1"/>
</dbReference>
<gene>
    <name evidence="9" type="ORF">T265_02607</name>
</gene>
<keyword evidence="4" id="KW-0863">Zinc-finger</keyword>
<dbReference type="PROSITE" id="PS50103">
    <property type="entry name" value="ZF_C3H1"/>
    <property type="match status" value="1"/>
</dbReference>
<dbReference type="SUPFAM" id="SSF54928">
    <property type="entry name" value="RNA-binding domain, RBD"/>
    <property type="match status" value="1"/>
</dbReference>
<comment type="function">
    <text evidence="2">May be involved in the turnover of nuclear polyadenylated (pA+) RNA.</text>
</comment>
<dbReference type="STRING" id="6198.A0A074ZYH3"/>
<evidence type="ECO:0000313" key="10">
    <source>
        <dbReference type="Proteomes" id="UP000054324"/>
    </source>
</evidence>
<dbReference type="Proteomes" id="UP000054324">
    <property type="component" value="Unassembled WGS sequence"/>
</dbReference>
<evidence type="ECO:0000256" key="6">
    <source>
        <dbReference type="SAM" id="MobiDB-lite"/>
    </source>
</evidence>
<dbReference type="SMART" id="SM00356">
    <property type="entry name" value="ZnF_C3H1"/>
    <property type="match status" value="1"/>
</dbReference>
<evidence type="ECO:0000256" key="4">
    <source>
        <dbReference type="PROSITE-ProRule" id="PRU00723"/>
    </source>
</evidence>
<keyword evidence="4" id="KW-0479">Metal-binding</keyword>
<keyword evidence="5" id="KW-0175">Coiled coil</keyword>
<evidence type="ECO:0000259" key="7">
    <source>
        <dbReference type="PROSITE" id="PS50102"/>
    </source>
</evidence>
<dbReference type="InterPro" id="IPR000571">
    <property type="entry name" value="Znf_CCCH"/>
</dbReference>
<dbReference type="CDD" id="cd12257">
    <property type="entry name" value="RRM1_RBM26_like"/>
    <property type="match status" value="1"/>
</dbReference>
<dbReference type="OrthoDB" id="443401at2759"/>
<keyword evidence="1 3" id="KW-0694">RNA-binding</keyword>
<dbReference type="InterPro" id="IPR012677">
    <property type="entry name" value="Nucleotide-bd_a/b_plait_sf"/>
</dbReference>
<dbReference type="InterPro" id="IPR000504">
    <property type="entry name" value="RRM_dom"/>
</dbReference>
<dbReference type="GO" id="GO:0008270">
    <property type="term" value="F:zinc ion binding"/>
    <property type="evidence" value="ECO:0007669"/>
    <property type="project" value="UniProtKB-KW"/>
</dbReference>
<dbReference type="Pfam" id="PF00642">
    <property type="entry name" value="zf-CCCH"/>
    <property type="match status" value="1"/>
</dbReference>
<accession>A0A074ZYH3</accession>
<feature type="domain" description="C3H1-type" evidence="8">
    <location>
        <begin position="404"/>
        <end position="432"/>
    </location>
</feature>
<feature type="region of interest" description="Disordered" evidence="6">
    <location>
        <begin position="211"/>
        <end position="370"/>
    </location>
</feature>
<feature type="compositionally biased region" description="Low complexity" evidence="6">
    <location>
        <begin position="1301"/>
        <end position="1319"/>
    </location>
</feature>